<proteinExistence type="predicted"/>
<reference evidence="1 2" key="1">
    <citation type="submission" date="2024-09" db="EMBL/GenBank/DDBJ databases">
        <authorList>
            <person name="Sun Q."/>
            <person name="Mori K."/>
        </authorList>
    </citation>
    <scope>NUCLEOTIDE SEQUENCE [LARGE SCALE GENOMIC DNA]</scope>
    <source>
        <strain evidence="1 2">JCM 13519</strain>
    </source>
</reference>
<keyword evidence="2" id="KW-1185">Reference proteome</keyword>
<comment type="caution">
    <text evidence="1">The sequence shown here is derived from an EMBL/GenBank/DDBJ whole genome shotgun (WGS) entry which is preliminary data.</text>
</comment>
<protein>
    <recommendedName>
        <fullName evidence="3">Vanillate O-demethylase oxygenase-like C-terminal catalytic domain-containing protein</fullName>
    </recommendedName>
</protein>
<organism evidence="1 2">
    <name type="scientific">Arthrobacter methylotrophus</name>
    <dbReference type="NCBI Taxonomy" id="121291"/>
    <lineage>
        <taxon>Bacteria</taxon>
        <taxon>Bacillati</taxon>
        <taxon>Actinomycetota</taxon>
        <taxon>Actinomycetes</taxon>
        <taxon>Micrococcales</taxon>
        <taxon>Micrococcaceae</taxon>
        <taxon>Arthrobacter</taxon>
    </lineage>
</organism>
<evidence type="ECO:0000313" key="1">
    <source>
        <dbReference type="EMBL" id="MFB9714362.1"/>
    </source>
</evidence>
<dbReference type="Proteomes" id="UP001589536">
    <property type="component" value="Unassembled WGS sequence"/>
</dbReference>
<evidence type="ECO:0000313" key="2">
    <source>
        <dbReference type="Proteomes" id="UP001589536"/>
    </source>
</evidence>
<sequence length="138" mass="16302">MTKPKHLWEIEHPYRCEHGNFYSRGLATGYESWAEFSQPVTYDRSGPTLIQHGTLLHDGDPDMNCLFRWDWRAMHLEFPEDYPDGNEQHYLDLFFMMQGKPYNQSVRIKVTPADEPAIRAWLAGRAKTMRAMWEPLLN</sequence>
<accession>A0ABV5UPA9</accession>
<dbReference type="EMBL" id="JBHMBH010000019">
    <property type="protein sequence ID" value="MFB9714362.1"/>
    <property type="molecule type" value="Genomic_DNA"/>
</dbReference>
<name>A0ABV5UPA9_9MICC</name>
<gene>
    <name evidence="1" type="ORF">ACFFPI_09525</name>
</gene>
<evidence type="ECO:0008006" key="3">
    <source>
        <dbReference type="Google" id="ProtNLM"/>
    </source>
</evidence>
<dbReference type="RefSeq" id="WP_345044606.1">
    <property type="nucleotide sequence ID" value="NZ_BAABED010000001.1"/>
</dbReference>